<proteinExistence type="predicted"/>
<accession>A0A6J4L6D1</accession>
<dbReference type="AlphaFoldDB" id="A0A6J4L6D1"/>
<dbReference type="EMBL" id="CADCTQ010000585">
    <property type="protein sequence ID" value="CAA9323826.1"/>
    <property type="molecule type" value="Genomic_DNA"/>
</dbReference>
<name>A0A6J4L6D1_9SPHI</name>
<evidence type="ECO:0000313" key="1">
    <source>
        <dbReference type="EMBL" id="CAA9323826.1"/>
    </source>
</evidence>
<reference evidence="1" key="1">
    <citation type="submission" date="2020-02" db="EMBL/GenBank/DDBJ databases">
        <authorList>
            <person name="Meier V. D."/>
        </authorList>
    </citation>
    <scope>NUCLEOTIDE SEQUENCE</scope>
    <source>
        <strain evidence="1">AVDCRST_MAG56</strain>
    </source>
</reference>
<protein>
    <submittedName>
        <fullName evidence="1">Uncharacterized protein</fullName>
    </submittedName>
</protein>
<organism evidence="1">
    <name type="scientific">uncultured Cytophagales bacterium</name>
    <dbReference type="NCBI Taxonomy" id="158755"/>
    <lineage>
        <taxon>Bacteria</taxon>
        <taxon>Pseudomonadati</taxon>
        <taxon>Bacteroidota</taxon>
        <taxon>Sphingobacteriia</taxon>
        <taxon>Sphingobacteriales</taxon>
        <taxon>environmental samples</taxon>
    </lineage>
</organism>
<sequence length="37" mass="4048">MQSFRCAKKYAYALRSLRLPGDPCGSVLLASHSSFSV</sequence>
<gene>
    <name evidence="1" type="ORF">AVDCRST_MAG56-7437</name>
</gene>